<sequence>MASIKADKPVGTQLFGNAKKEPAGKSADAAKGGSAKKGGTQKAAEPKKKHRHYLSALYWDYVKDWGLLQPNSRHPWLRNKLMLRQKTIYSISIVIP</sequence>
<dbReference type="EMBL" id="CM042882">
    <property type="protein sequence ID" value="KAI4381415.1"/>
    <property type="molecule type" value="Genomic_DNA"/>
</dbReference>
<name>A0ACB9RR83_9MYRT</name>
<keyword evidence="2" id="KW-1185">Reference proteome</keyword>
<evidence type="ECO:0000313" key="1">
    <source>
        <dbReference type="EMBL" id="KAI4381415.1"/>
    </source>
</evidence>
<accession>A0ACB9RR83</accession>
<organism evidence="1 2">
    <name type="scientific">Melastoma candidum</name>
    <dbReference type="NCBI Taxonomy" id="119954"/>
    <lineage>
        <taxon>Eukaryota</taxon>
        <taxon>Viridiplantae</taxon>
        <taxon>Streptophyta</taxon>
        <taxon>Embryophyta</taxon>
        <taxon>Tracheophyta</taxon>
        <taxon>Spermatophyta</taxon>
        <taxon>Magnoliopsida</taxon>
        <taxon>eudicotyledons</taxon>
        <taxon>Gunneridae</taxon>
        <taxon>Pentapetalae</taxon>
        <taxon>rosids</taxon>
        <taxon>malvids</taxon>
        <taxon>Myrtales</taxon>
        <taxon>Melastomataceae</taxon>
        <taxon>Melastomatoideae</taxon>
        <taxon>Melastomateae</taxon>
        <taxon>Melastoma</taxon>
    </lineage>
</organism>
<protein>
    <submittedName>
        <fullName evidence="1">Uncharacterized protein</fullName>
    </submittedName>
</protein>
<proteinExistence type="predicted"/>
<reference evidence="2" key="1">
    <citation type="journal article" date="2023" name="Front. Plant Sci.">
        <title>Chromosomal-level genome assembly of Melastoma candidum provides insights into trichome evolution.</title>
        <authorList>
            <person name="Zhong Y."/>
            <person name="Wu W."/>
            <person name="Sun C."/>
            <person name="Zou P."/>
            <person name="Liu Y."/>
            <person name="Dai S."/>
            <person name="Zhou R."/>
        </authorList>
    </citation>
    <scope>NUCLEOTIDE SEQUENCE [LARGE SCALE GENOMIC DNA]</scope>
</reference>
<comment type="caution">
    <text evidence="1">The sequence shown here is derived from an EMBL/GenBank/DDBJ whole genome shotgun (WGS) entry which is preliminary data.</text>
</comment>
<gene>
    <name evidence="1" type="ORF">MLD38_007486</name>
</gene>
<evidence type="ECO:0000313" key="2">
    <source>
        <dbReference type="Proteomes" id="UP001057402"/>
    </source>
</evidence>
<dbReference type="Proteomes" id="UP001057402">
    <property type="component" value="Chromosome 3"/>
</dbReference>